<accession>A0AC61N3Y2</accession>
<protein>
    <submittedName>
        <fullName evidence="1">DUF2612 domain-containing protein</fullName>
    </submittedName>
</protein>
<evidence type="ECO:0000313" key="2">
    <source>
        <dbReference type="Proteomes" id="UP000682782"/>
    </source>
</evidence>
<evidence type="ECO:0000313" key="1">
    <source>
        <dbReference type="EMBL" id="QUC66181.1"/>
    </source>
</evidence>
<proteinExistence type="predicted"/>
<sequence length="144" mass="15404">MMEWLSLFPGASRDRPRFMALAEAVLRQVSDLAALAAQLQAGFSFGEAEGVQLDQIAAAIGLNRTDIGTDVPDETFRQYLLAKLALWTWDGTNKTVPEVLGIALPGSTQTDNGDGTVTVSMTGSLPVETREVFPIPIGIGIIQN</sequence>
<dbReference type="EMBL" id="CP068393">
    <property type="protein sequence ID" value="QUC66181.1"/>
    <property type="molecule type" value="Genomic_DNA"/>
</dbReference>
<dbReference type="Proteomes" id="UP000682782">
    <property type="component" value="Chromosome"/>
</dbReference>
<name>A0AC61N3Y2_9FIRM</name>
<organism evidence="1 2">
    <name type="scientific">Aristaeella hokkaidonensis</name>
    <dbReference type="NCBI Taxonomy" id="3046382"/>
    <lineage>
        <taxon>Bacteria</taxon>
        <taxon>Bacillati</taxon>
        <taxon>Bacillota</taxon>
        <taxon>Clostridia</taxon>
        <taxon>Eubacteriales</taxon>
        <taxon>Aristaeellaceae</taxon>
        <taxon>Aristaeella</taxon>
    </lineage>
</organism>
<gene>
    <name evidence="1" type="ORF">JYE49_09905</name>
</gene>
<reference evidence="1" key="1">
    <citation type="submission" date="2021-01" db="EMBL/GenBank/DDBJ databases">
        <title>Complete genome sequence of Clostridiales bacterium R-7.</title>
        <authorList>
            <person name="Mahoney-Kurpe S.C."/>
            <person name="Palevich N."/>
            <person name="Koike S."/>
            <person name="Moon C.D."/>
            <person name="Attwood G.T."/>
        </authorList>
    </citation>
    <scope>NUCLEOTIDE SEQUENCE</scope>
    <source>
        <strain evidence="1">R-7</strain>
    </source>
</reference>
<keyword evidence="2" id="KW-1185">Reference proteome</keyword>